<keyword evidence="1 2" id="KW-0193">Cuticle</keyword>
<dbReference type="GeneID" id="108564785"/>
<organism evidence="4 5">
    <name type="scientific">Nicrophorus vespilloides</name>
    <name type="common">Boreal carrion beetle</name>
    <dbReference type="NCBI Taxonomy" id="110193"/>
    <lineage>
        <taxon>Eukaryota</taxon>
        <taxon>Metazoa</taxon>
        <taxon>Ecdysozoa</taxon>
        <taxon>Arthropoda</taxon>
        <taxon>Hexapoda</taxon>
        <taxon>Insecta</taxon>
        <taxon>Pterygota</taxon>
        <taxon>Neoptera</taxon>
        <taxon>Endopterygota</taxon>
        <taxon>Coleoptera</taxon>
        <taxon>Polyphaga</taxon>
        <taxon>Staphyliniformia</taxon>
        <taxon>Silphidae</taxon>
        <taxon>Nicrophorinae</taxon>
        <taxon>Nicrophorus</taxon>
    </lineage>
</organism>
<protein>
    <submittedName>
        <fullName evidence="5">Cuticle protein 19-like</fullName>
    </submittedName>
</protein>
<keyword evidence="3" id="KW-0732">Signal</keyword>
<dbReference type="PROSITE" id="PS00233">
    <property type="entry name" value="CHIT_BIND_RR_1"/>
    <property type="match status" value="1"/>
</dbReference>
<dbReference type="InterPro" id="IPR051217">
    <property type="entry name" value="Insect_Cuticle_Struc_Prot"/>
</dbReference>
<evidence type="ECO:0000256" key="1">
    <source>
        <dbReference type="ARBA" id="ARBA00022460"/>
    </source>
</evidence>
<sequence>MNSLVSAIVLVFALVGCTAVEVKEDDASASGAYSYHNFSGPVSGQIREVYVKDKLDYVAKPDYSYSYGVKDPSTGNDQQHRQTRLGDAVQGEYKVLQADGSMRVVRYTADAKNGFRATVEYH</sequence>
<feature type="chain" id="PRO_5045705707" evidence="3">
    <location>
        <begin position="20"/>
        <end position="122"/>
    </location>
</feature>
<dbReference type="InterPro" id="IPR000618">
    <property type="entry name" value="Insect_cuticle"/>
</dbReference>
<dbReference type="PANTHER" id="PTHR12236:SF75">
    <property type="entry name" value="CUTICULAR PROTEIN 62BB, ISOFORM A"/>
    <property type="match status" value="1"/>
</dbReference>
<evidence type="ECO:0000313" key="5">
    <source>
        <dbReference type="RefSeq" id="XP_017779405.1"/>
    </source>
</evidence>
<dbReference type="PANTHER" id="PTHR12236">
    <property type="entry name" value="STRUCTURAL CONTITUENT OF CUTICLE"/>
    <property type="match status" value="1"/>
</dbReference>
<evidence type="ECO:0000256" key="3">
    <source>
        <dbReference type="SAM" id="SignalP"/>
    </source>
</evidence>
<dbReference type="PROSITE" id="PS51155">
    <property type="entry name" value="CHIT_BIND_RR_2"/>
    <property type="match status" value="1"/>
</dbReference>
<dbReference type="Pfam" id="PF00379">
    <property type="entry name" value="Chitin_bind_4"/>
    <property type="match status" value="1"/>
</dbReference>
<accession>A0ABM1MXV5</accession>
<keyword evidence="4" id="KW-1185">Reference proteome</keyword>
<gene>
    <name evidence="5" type="primary">LOC108564785</name>
</gene>
<dbReference type="PRINTS" id="PR00947">
    <property type="entry name" value="CUTICLE"/>
</dbReference>
<reference evidence="5" key="1">
    <citation type="submission" date="2025-08" db="UniProtKB">
        <authorList>
            <consortium name="RefSeq"/>
        </authorList>
    </citation>
    <scope>IDENTIFICATION</scope>
    <source>
        <tissue evidence="5">Whole Larva</tissue>
    </source>
</reference>
<evidence type="ECO:0000313" key="4">
    <source>
        <dbReference type="Proteomes" id="UP000695000"/>
    </source>
</evidence>
<proteinExistence type="predicted"/>
<evidence type="ECO:0000256" key="2">
    <source>
        <dbReference type="PROSITE-ProRule" id="PRU00497"/>
    </source>
</evidence>
<dbReference type="InterPro" id="IPR031311">
    <property type="entry name" value="CHIT_BIND_RR_consensus"/>
</dbReference>
<dbReference type="Proteomes" id="UP000695000">
    <property type="component" value="Unplaced"/>
</dbReference>
<name>A0ABM1MXV5_NICVS</name>
<dbReference type="RefSeq" id="XP_017779405.1">
    <property type="nucleotide sequence ID" value="XM_017923916.1"/>
</dbReference>
<feature type="signal peptide" evidence="3">
    <location>
        <begin position="1"/>
        <end position="19"/>
    </location>
</feature>